<protein>
    <submittedName>
        <fullName evidence="1">Uncharacterized protein</fullName>
    </submittedName>
</protein>
<feature type="non-terminal residue" evidence="1">
    <location>
        <position position="1"/>
    </location>
</feature>
<name>A0A8J2JH50_9HEXA</name>
<accession>A0A8J2JH50</accession>
<dbReference type="EMBL" id="CAJVCH010049867">
    <property type="protein sequence ID" value="CAG7717957.1"/>
    <property type="molecule type" value="Genomic_DNA"/>
</dbReference>
<dbReference type="Proteomes" id="UP000708208">
    <property type="component" value="Unassembled WGS sequence"/>
</dbReference>
<evidence type="ECO:0000313" key="1">
    <source>
        <dbReference type="EMBL" id="CAG7717957.1"/>
    </source>
</evidence>
<organism evidence="1 2">
    <name type="scientific">Allacma fusca</name>
    <dbReference type="NCBI Taxonomy" id="39272"/>
    <lineage>
        <taxon>Eukaryota</taxon>
        <taxon>Metazoa</taxon>
        <taxon>Ecdysozoa</taxon>
        <taxon>Arthropoda</taxon>
        <taxon>Hexapoda</taxon>
        <taxon>Collembola</taxon>
        <taxon>Symphypleona</taxon>
        <taxon>Sminthuridae</taxon>
        <taxon>Allacma</taxon>
    </lineage>
</organism>
<gene>
    <name evidence="1" type="ORF">AFUS01_LOCUS7385</name>
</gene>
<dbReference type="AlphaFoldDB" id="A0A8J2JH50"/>
<sequence>LLFVKLTGQLWSLLDLGQNGLRLMHSGRHITTTRTAVSPKPLALQMEE</sequence>
<evidence type="ECO:0000313" key="2">
    <source>
        <dbReference type="Proteomes" id="UP000708208"/>
    </source>
</evidence>
<comment type="caution">
    <text evidence="1">The sequence shown here is derived from an EMBL/GenBank/DDBJ whole genome shotgun (WGS) entry which is preliminary data.</text>
</comment>
<proteinExistence type="predicted"/>
<reference evidence="1" key="1">
    <citation type="submission" date="2021-06" db="EMBL/GenBank/DDBJ databases">
        <authorList>
            <person name="Hodson N. C."/>
            <person name="Mongue J. A."/>
            <person name="Jaron S. K."/>
        </authorList>
    </citation>
    <scope>NUCLEOTIDE SEQUENCE</scope>
</reference>
<keyword evidence="2" id="KW-1185">Reference proteome</keyword>